<evidence type="ECO:0000313" key="3">
    <source>
        <dbReference type="EMBL" id="MCK7614935.1"/>
    </source>
</evidence>
<evidence type="ECO:0000259" key="2">
    <source>
        <dbReference type="Pfam" id="PF03795"/>
    </source>
</evidence>
<organism evidence="3 4">
    <name type="scientific">Roseibium sediminicola</name>
    <dbReference type="NCBI Taxonomy" id="2933272"/>
    <lineage>
        <taxon>Bacteria</taxon>
        <taxon>Pseudomonadati</taxon>
        <taxon>Pseudomonadota</taxon>
        <taxon>Alphaproteobacteria</taxon>
        <taxon>Hyphomicrobiales</taxon>
        <taxon>Stappiaceae</taxon>
        <taxon>Roseibium</taxon>
    </lineage>
</organism>
<dbReference type="Pfam" id="PF03795">
    <property type="entry name" value="YCII"/>
    <property type="match status" value="1"/>
</dbReference>
<feature type="domain" description="YCII-related" evidence="2">
    <location>
        <begin position="8"/>
        <end position="98"/>
    </location>
</feature>
<dbReference type="Gene3D" id="3.30.70.1060">
    <property type="entry name" value="Dimeric alpha+beta barrel"/>
    <property type="match status" value="1"/>
</dbReference>
<gene>
    <name evidence="3" type="ORF">M0H32_22410</name>
</gene>
<proteinExistence type="inferred from homology"/>
<comment type="caution">
    <text evidence="3">The sequence shown here is derived from an EMBL/GenBank/DDBJ whole genome shotgun (WGS) entry which is preliminary data.</text>
</comment>
<dbReference type="Proteomes" id="UP001431221">
    <property type="component" value="Unassembled WGS sequence"/>
</dbReference>
<dbReference type="EMBL" id="JALNMJ010000020">
    <property type="protein sequence ID" value="MCK7614935.1"/>
    <property type="molecule type" value="Genomic_DNA"/>
</dbReference>
<dbReference type="PANTHER" id="PTHR35174">
    <property type="entry name" value="BLL7171 PROTEIN-RELATED"/>
    <property type="match status" value="1"/>
</dbReference>
<protein>
    <submittedName>
        <fullName evidence="3">YciI family protein</fullName>
    </submittedName>
</protein>
<dbReference type="SUPFAM" id="SSF54909">
    <property type="entry name" value="Dimeric alpha+beta barrel"/>
    <property type="match status" value="1"/>
</dbReference>
<accession>A0ABT0H1I1</accession>
<dbReference type="RefSeq" id="WP_248157794.1">
    <property type="nucleotide sequence ID" value="NZ_JALNMJ010000020.1"/>
</dbReference>
<evidence type="ECO:0000256" key="1">
    <source>
        <dbReference type="ARBA" id="ARBA00007689"/>
    </source>
</evidence>
<sequence length="105" mass="11642">MADALPPDEHEALLKKHRALQARLERDKTYRGSVQLMPPSTASHIDGSGADPLIIDGPFAETKEQFLGFYLIESDSFEYVTEAAKDLPQGISHIEIRAVNWSSGF</sequence>
<dbReference type="InterPro" id="IPR011008">
    <property type="entry name" value="Dimeric_a/b-barrel"/>
</dbReference>
<keyword evidence="4" id="KW-1185">Reference proteome</keyword>
<evidence type="ECO:0000313" key="4">
    <source>
        <dbReference type="Proteomes" id="UP001431221"/>
    </source>
</evidence>
<dbReference type="PANTHER" id="PTHR35174:SF3">
    <property type="entry name" value="BLL7171 PROTEIN"/>
    <property type="match status" value="1"/>
</dbReference>
<name>A0ABT0H1I1_9HYPH</name>
<reference evidence="3" key="1">
    <citation type="submission" date="2022-04" db="EMBL/GenBank/DDBJ databases">
        <title>Roseibium sp. CAU 1639 isolated from mud.</title>
        <authorList>
            <person name="Kim W."/>
        </authorList>
    </citation>
    <scope>NUCLEOTIDE SEQUENCE</scope>
    <source>
        <strain evidence="3">CAU 1639</strain>
    </source>
</reference>
<dbReference type="InterPro" id="IPR005545">
    <property type="entry name" value="YCII"/>
</dbReference>
<comment type="similarity">
    <text evidence="1">Belongs to the YciI family.</text>
</comment>